<dbReference type="Gene3D" id="1.20.120.1630">
    <property type="match status" value="1"/>
</dbReference>
<dbReference type="GO" id="GO:0030154">
    <property type="term" value="P:cell differentiation"/>
    <property type="evidence" value="ECO:0007669"/>
    <property type="project" value="UniProtKB-KW"/>
</dbReference>
<dbReference type="STRING" id="7918.ENSLOCP00000019642"/>
<reference evidence="21" key="1">
    <citation type="submission" date="2011-12" db="EMBL/GenBank/DDBJ databases">
        <title>The Draft Genome of Lepisosteus oculatus.</title>
        <authorList>
            <consortium name="The Broad Institute Genome Assembly &amp; Analysis Group"/>
            <consortium name="Computational R&amp;D Group"/>
            <consortium name="and Sequencing Platform"/>
            <person name="Di Palma F."/>
            <person name="Alfoldi J."/>
            <person name="Johnson J."/>
            <person name="Berlin A."/>
            <person name="Gnerre S."/>
            <person name="Jaffe D."/>
            <person name="MacCallum I."/>
            <person name="Young S."/>
            <person name="Walker B.J."/>
            <person name="Lander E.S."/>
            <person name="Lindblad-Toh K."/>
        </authorList>
    </citation>
    <scope>NUCLEOTIDE SEQUENCE [LARGE SCALE GENOMIC DNA]</scope>
</reference>
<dbReference type="GO" id="GO:0047751">
    <property type="term" value="F:3-oxo-5-alpha-steroid 4-dehydrogenase (NADP+) activity"/>
    <property type="evidence" value="ECO:0007669"/>
    <property type="project" value="UniProtKB-EC"/>
</dbReference>
<keyword evidence="5" id="KW-0221">Differentiation</keyword>
<keyword evidence="8" id="KW-0521">NADP</keyword>
<dbReference type="FunCoup" id="W5NG83">
    <property type="interactions" value="514"/>
</dbReference>
<protein>
    <recommendedName>
        <fullName evidence="18">3-oxo-5-alpha-steroid 4-dehydrogenase</fullName>
        <ecNumber evidence="18">1.3.1.22</ecNumber>
    </recommendedName>
</protein>
<evidence type="ECO:0000256" key="14">
    <source>
        <dbReference type="ARBA" id="ARBA00045549"/>
    </source>
</evidence>
<comment type="catalytic activity">
    <reaction evidence="15 18">
        <text>a 3-oxo-5alpha-steroid + NADP(+) = a 3-oxo-Delta(4)-steroid + NADPH + H(+)</text>
        <dbReference type="Rhea" id="RHEA:54384"/>
        <dbReference type="ChEBI" id="CHEBI:13601"/>
        <dbReference type="ChEBI" id="CHEBI:15378"/>
        <dbReference type="ChEBI" id="CHEBI:47909"/>
        <dbReference type="ChEBI" id="CHEBI:57783"/>
        <dbReference type="ChEBI" id="CHEBI:58349"/>
        <dbReference type="EC" id="1.3.1.22"/>
    </reaction>
</comment>
<evidence type="ECO:0000256" key="13">
    <source>
        <dbReference type="ARBA" id="ARBA00023136"/>
    </source>
</evidence>
<evidence type="ECO:0000256" key="1">
    <source>
        <dbReference type="ARBA" id="ARBA00004154"/>
    </source>
</evidence>
<comment type="function">
    <text evidence="18">Converts testosterone into 5-alpha-dihydrotestosterone and progesterone or corticosterone into their corresponding 5-alpha-3-oxosteroids. It plays a central role in sexual differentiation and androgen physiology.</text>
</comment>
<keyword evidence="12" id="KW-0443">Lipid metabolism</keyword>
<dbReference type="RefSeq" id="XP_006638639.2">
    <property type="nucleotide sequence ID" value="XM_006638576.2"/>
</dbReference>
<dbReference type="InParanoid" id="W5NG83"/>
<dbReference type="Proteomes" id="UP000018468">
    <property type="component" value="Linkage group LG16"/>
</dbReference>
<name>W5NG83_LEPOC</name>
<sequence length="252" mass="29306">MLCQEKLAQGYSWFLIFFGMGYMVRQRSARTPYGRYAVPSKDTRKVPAKVAWFLQELPSFLVPLLLYYAAHGLCTTARNLLLLMFCGHYFQRTFIYALLNKGQPFPLRIMISAAIFCTVNGFFQGHYMLYCAQYDDAWLTDIRLILGLILFGLGMAINIHSDHILRNLRKPGEDHYKIPRGGLFEYVSGANFFGEILEWFGYAVATWSLPAFSFAFFTTCSIGPRAYHHHRFYLQKFRDYPKTRKALIPFIF</sequence>
<dbReference type="HOGENOM" id="CLU_065395_1_1_1"/>
<reference evidence="20" key="2">
    <citation type="submission" date="2025-08" db="UniProtKB">
        <authorList>
            <consortium name="Ensembl"/>
        </authorList>
    </citation>
    <scope>IDENTIFICATION</scope>
</reference>
<feature type="transmembrane region" description="Helical" evidence="18">
    <location>
        <begin position="199"/>
        <end position="222"/>
    </location>
</feature>
<dbReference type="PIRSF" id="PIRSF015596">
    <property type="entry name" value="5_alpha-SR2"/>
    <property type="match status" value="1"/>
</dbReference>
<dbReference type="InterPro" id="IPR039357">
    <property type="entry name" value="SRD5A/TECR"/>
</dbReference>
<dbReference type="Ensembl" id="ENSLOCT00000019674.1">
    <property type="protein sequence ID" value="ENSLOCP00000019642.1"/>
    <property type="gene ID" value="ENSLOCG00000015953.1"/>
</dbReference>
<evidence type="ECO:0000256" key="10">
    <source>
        <dbReference type="ARBA" id="ARBA00022989"/>
    </source>
</evidence>
<evidence type="ECO:0000256" key="5">
    <source>
        <dbReference type="ARBA" id="ARBA00022782"/>
    </source>
</evidence>
<dbReference type="AlphaFoldDB" id="W5NG83"/>
<dbReference type="GeneID" id="102683139"/>
<comment type="subcellular location">
    <subcellularLocation>
        <location evidence="2">Endoplasmic reticulum membrane</location>
        <topology evidence="2">Multi-pass membrane protein</topology>
    </subcellularLocation>
    <subcellularLocation>
        <location evidence="1">Microsome membrane</location>
        <topology evidence="1">Multi-pass membrane protein</topology>
    </subcellularLocation>
</comment>
<evidence type="ECO:0000256" key="8">
    <source>
        <dbReference type="ARBA" id="ARBA00022857"/>
    </source>
</evidence>
<comment type="function">
    <text evidence="14">Converts testosterone (T) into 5-alpha-dihydrotestosterone (DHT) and progesterone or corticosterone into their corresponding 5-alpha-3-oxosteroids. It plays a central role in sexual differentiation and androgen physiology.</text>
</comment>
<dbReference type="GO" id="GO:0008584">
    <property type="term" value="P:male gonad development"/>
    <property type="evidence" value="ECO:0000318"/>
    <property type="project" value="GO_Central"/>
</dbReference>
<evidence type="ECO:0000256" key="17">
    <source>
        <dbReference type="ARBA" id="ARBA00049397"/>
    </source>
</evidence>
<dbReference type="PANTHER" id="PTHR10556">
    <property type="entry name" value="3-OXO-5-ALPHA-STEROID 4-DEHYDROGENASE"/>
    <property type="match status" value="1"/>
</dbReference>
<dbReference type="eggNOG" id="KOG1638">
    <property type="taxonomic scope" value="Eukaryota"/>
</dbReference>
<evidence type="ECO:0000313" key="20">
    <source>
        <dbReference type="Ensembl" id="ENSLOCP00000019642.1"/>
    </source>
</evidence>
<evidence type="ECO:0000259" key="19">
    <source>
        <dbReference type="Pfam" id="PF02544"/>
    </source>
</evidence>
<dbReference type="Pfam" id="PF02544">
    <property type="entry name" value="Steroid_dh"/>
    <property type="match status" value="1"/>
</dbReference>
<keyword evidence="7" id="KW-0492">Microsome</keyword>
<dbReference type="OMA" id="SWLMTTC"/>
<keyword evidence="11" id="KW-0560">Oxidoreductase</keyword>
<dbReference type="InterPro" id="IPR016636">
    <property type="entry name" value="3-oxo-5-alpha-steroid_4-DH"/>
</dbReference>
<dbReference type="GeneTree" id="ENSGT00950000182886"/>
<evidence type="ECO:0000256" key="6">
    <source>
        <dbReference type="ARBA" id="ARBA00022824"/>
    </source>
</evidence>
<dbReference type="PANTHER" id="PTHR10556:SF37">
    <property type="entry name" value="3-OXO-5-ALPHA-STEROID 4-DEHYDROGENASE 2"/>
    <property type="match status" value="1"/>
</dbReference>
<evidence type="ECO:0000256" key="16">
    <source>
        <dbReference type="ARBA" id="ARBA00048292"/>
    </source>
</evidence>
<dbReference type="GO" id="GO:0006702">
    <property type="term" value="P:androgen biosynthetic process"/>
    <property type="evidence" value="ECO:0000318"/>
    <property type="project" value="GO_Central"/>
</dbReference>
<evidence type="ECO:0000256" key="4">
    <source>
        <dbReference type="ARBA" id="ARBA00022692"/>
    </source>
</evidence>
<dbReference type="FunFam" id="1.20.120.1630:FF:000002">
    <property type="entry name" value="Steroid 5 alpha-reductase 1"/>
    <property type="match status" value="1"/>
</dbReference>
<evidence type="ECO:0000256" key="7">
    <source>
        <dbReference type="ARBA" id="ARBA00022848"/>
    </source>
</evidence>
<dbReference type="OrthoDB" id="5788137at2759"/>
<comment type="catalytic activity">
    <reaction evidence="17">
        <text>17beta-hydroxy-5alpha-androstan-3-one + NADP(+) = testosterone + NADPH + H(+)</text>
        <dbReference type="Rhea" id="RHEA:50820"/>
        <dbReference type="ChEBI" id="CHEBI:15378"/>
        <dbReference type="ChEBI" id="CHEBI:16330"/>
        <dbReference type="ChEBI" id="CHEBI:17347"/>
        <dbReference type="ChEBI" id="CHEBI:57783"/>
        <dbReference type="ChEBI" id="CHEBI:58349"/>
        <dbReference type="EC" id="1.3.1.22"/>
    </reaction>
    <physiologicalReaction direction="right-to-left" evidence="17">
        <dbReference type="Rhea" id="RHEA:50822"/>
    </physiologicalReaction>
</comment>
<evidence type="ECO:0000256" key="3">
    <source>
        <dbReference type="ARBA" id="ARBA00007742"/>
    </source>
</evidence>
<keyword evidence="4 18" id="KW-0812">Transmembrane</keyword>
<dbReference type="PROSITE" id="PS50244">
    <property type="entry name" value="S5A_REDUCTASE"/>
    <property type="match status" value="1"/>
</dbReference>
<evidence type="ECO:0000256" key="15">
    <source>
        <dbReference type="ARBA" id="ARBA00048164"/>
    </source>
</evidence>
<keyword evidence="21" id="KW-1185">Reference proteome</keyword>
<keyword evidence="10 18" id="KW-1133">Transmembrane helix</keyword>
<accession>W5NG83</accession>
<dbReference type="KEGG" id="loc:102683139"/>
<dbReference type="EC" id="1.3.1.22" evidence="18"/>
<comment type="similarity">
    <text evidence="3 18">Belongs to the steroid 5-alpha reductase family.</text>
</comment>
<feature type="transmembrane region" description="Helical" evidence="18">
    <location>
        <begin position="80"/>
        <end position="99"/>
    </location>
</feature>
<keyword evidence="13 18" id="KW-0472">Membrane</keyword>
<dbReference type="InterPro" id="IPR001104">
    <property type="entry name" value="3-oxo-5_a-steroid_4-DH_C"/>
</dbReference>
<feature type="transmembrane region" description="Helical" evidence="18">
    <location>
        <begin position="105"/>
        <end position="123"/>
    </location>
</feature>
<evidence type="ECO:0000313" key="21">
    <source>
        <dbReference type="Proteomes" id="UP000018468"/>
    </source>
</evidence>
<dbReference type="GO" id="GO:0003865">
    <property type="term" value="F:3-oxo-5-alpha-steroid 4-dehydrogenase activity"/>
    <property type="evidence" value="ECO:0000318"/>
    <property type="project" value="GO_Central"/>
</dbReference>
<comment type="catalytic activity">
    <reaction evidence="16">
        <text>5alpha-pregnane-3,20-dione + NADP(+) = progesterone + NADPH + H(+)</text>
        <dbReference type="Rhea" id="RHEA:21952"/>
        <dbReference type="ChEBI" id="CHEBI:15378"/>
        <dbReference type="ChEBI" id="CHEBI:17026"/>
        <dbReference type="ChEBI" id="CHEBI:28952"/>
        <dbReference type="ChEBI" id="CHEBI:57783"/>
        <dbReference type="ChEBI" id="CHEBI:58349"/>
        <dbReference type="EC" id="1.3.1.22"/>
    </reaction>
    <physiologicalReaction direction="right-to-left" evidence="16">
        <dbReference type="Rhea" id="RHEA:21954"/>
    </physiologicalReaction>
</comment>
<proteinExistence type="inferred from homology"/>
<keyword evidence="6" id="KW-0256">Endoplasmic reticulum</keyword>
<feature type="transmembrane region" description="Helical" evidence="18">
    <location>
        <begin position="144"/>
        <end position="161"/>
    </location>
</feature>
<dbReference type="Bgee" id="ENSLOCG00000015953">
    <property type="expression patterns" value="Expressed in embryo and 11 other cell types or tissues"/>
</dbReference>
<dbReference type="GO" id="GO:0005789">
    <property type="term" value="C:endoplasmic reticulum membrane"/>
    <property type="evidence" value="ECO:0007669"/>
    <property type="project" value="UniProtKB-SubCell"/>
</dbReference>
<feature type="domain" description="3-oxo-5-alpha-steroid 4-dehydrogenase C-terminal" evidence="19">
    <location>
        <begin position="104"/>
        <end position="252"/>
    </location>
</feature>
<feature type="transmembrane region" description="Helical" evidence="18">
    <location>
        <begin position="50"/>
        <end position="68"/>
    </location>
</feature>
<evidence type="ECO:0000256" key="9">
    <source>
        <dbReference type="ARBA" id="ARBA00022928"/>
    </source>
</evidence>
<evidence type="ECO:0000256" key="18">
    <source>
        <dbReference type="PIRNR" id="PIRNR015596"/>
    </source>
</evidence>
<dbReference type="GO" id="GO:0043025">
    <property type="term" value="C:neuronal cell body"/>
    <property type="evidence" value="ECO:0000318"/>
    <property type="project" value="GO_Central"/>
</dbReference>
<organism evidence="20 21">
    <name type="scientific">Lepisosteus oculatus</name>
    <name type="common">Spotted gar</name>
    <dbReference type="NCBI Taxonomy" id="7918"/>
    <lineage>
        <taxon>Eukaryota</taxon>
        <taxon>Metazoa</taxon>
        <taxon>Chordata</taxon>
        <taxon>Craniata</taxon>
        <taxon>Vertebrata</taxon>
        <taxon>Euteleostomi</taxon>
        <taxon>Actinopterygii</taxon>
        <taxon>Neopterygii</taxon>
        <taxon>Holostei</taxon>
        <taxon>Semionotiformes</taxon>
        <taxon>Lepisosteidae</taxon>
        <taxon>Lepisosteus</taxon>
    </lineage>
</organism>
<evidence type="ECO:0000256" key="11">
    <source>
        <dbReference type="ARBA" id="ARBA00023002"/>
    </source>
</evidence>
<evidence type="ECO:0000256" key="12">
    <source>
        <dbReference type="ARBA" id="ARBA00023098"/>
    </source>
</evidence>
<keyword evidence="9" id="KW-0726">Sexual differentiation</keyword>
<evidence type="ECO:0000256" key="2">
    <source>
        <dbReference type="ARBA" id="ARBA00004477"/>
    </source>
</evidence>
<reference evidence="20" key="3">
    <citation type="submission" date="2025-09" db="UniProtKB">
        <authorList>
            <consortium name="Ensembl"/>
        </authorList>
    </citation>
    <scope>IDENTIFICATION</scope>
</reference>
<feature type="transmembrane region" description="Helical" evidence="18">
    <location>
        <begin position="7"/>
        <end position="24"/>
    </location>
</feature>
<dbReference type="EMBL" id="AHAT01001619">
    <property type="status" value="NOT_ANNOTATED_CDS"/>
    <property type="molecule type" value="Genomic_DNA"/>
</dbReference>